<keyword evidence="1" id="KW-0489">Methyltransferase</keyword>
<keyword evidence="2" id="KW-0808">Transferase</keyword>
<dbReference type="InterPro" id="IPR051259">
    <property type="entry name" value="rRNA_Methyltransferase"/>
</dbReference>
<evidence type="ECO:0000313" key="5">
    <source>
        <dbReference type="EMBL" id="KAL3758300.1"/>
    </source>
</evidence>
<accession>A0ABD3M2N7</accession>
<comment type="caution">
    <text evidence="5">The sequence shown here is derived from an EMBL/GenBank/DDBJ whole genome shotgun (WGS) entry which is preliminary data.</text>
</comment>
<evidence type="ECO:0000313" key="6">
    <source>
        <dbReference type="Proteomes" id="UP001530293"/>
    </source>
</evidence>
<dbReference type="AlphaFoldDB" id="A0ABD3M2N7"/>
<dbReference type="Proteomes" id="UP001530293">
    <property type="component" value="Unassembled WGS sequence"/>
</dbReference>
<evidence type="ECO:0000256" key="1">
    <source>
        <dbReference type="ARBA" id="ARBA00022603"/>
    </source>
</evidence>
<dbReference type="Gene3D" id="3.40.1280.10">
    <property type="match status" value="1"/>
</dbReference>
<evidence type="ECO:0000256" key="2">
    <source>
        <dbReference type="ARBA" id="ARBA00022679"/>
    </source>
</evidence>
<keyword evidence="6" id="KW-1185">Reference proteome</keyword>
<feature type="transmembrane region" description="Helical" evidence="3">
    <location>
        <begin position="35"/>
        <end position="58"/>
    </location>
</feature>
<protein>
    <recommendedName>
        <fullName evidence="4">tRNA/rRNA methyltransferase SpoU type domain-containing protein</fullName>
    </recommendedName>
</protein>
<dbReference type="PANTHER" id="PTHR43191">
    <property type="entry name" value="RRNA METHYLTRANSFERASE 3"/>
    <property type="match status" value="1"/>
</dbReference>
<dbReference type="InterPro" id="IPR001537">
    <property type="entry name" value="SpoU_MeTrfase"/>
</dbReference>
<dbReference type="PANTHER" id="PTHR43191:SF7">
    <property type="entry name" value="OBP33PEP LIKE PROTEIN"/>
    <property type="match status" value="1"/>
</dbReference>
<dbReference type="InterPro" id="IPR029026">
    <property type="entry name" value="tRNA_m1G_MTases_N"/>
</dbReference>
<dbReference type="InterPro" id="IPR029028">
    <property type="entry name" value="Alpha/beta_knot_MTases"/>
</dbReference>
<dbReference type="GO" id="GO:0032259">
    <property type="term" value="P:methylation"/>
    <property type="evidence" value="ECO:0007669"/>
    <property type="project" value="UniProtKB-KW"/>
</dbReference>
<proteinExistence type="predicted"/>
<name>A0ABD3M2N7_9STRA</name>
<dbReference type="EMBL" id="JALLBG020000234">
    <property type="protein sequence ID" value="KAL3758300.1"/>
    <property type="molecule type" value="Genomic_DNA"/>
</dbReference>
<gene>
    <name evidence="5" type="ORF">ACHAWU_004265</name>
</gene>
<evidence type="ECO:0000256" key="3">
    <source>
        <dbReference type="SAM" id="Phobius"/>
    </source>
</evidence>
<keyword evidence="3" id="KW-0472">Membrane</keyword>
<reference evidence="5 6" key="1">
    <citation type="submission" date="2024-10" db="EMBL/GenBank/DDBJ databases">
        <title>Updated reference genomes for cyclostephanoid diatoms.</title>
        <authorList>
            <person name="Roberts W.R."/>
            <person name="Alverson A.J."/>
        </authorList>
    </citation>
    <scope>NUCLEOTIDE SEQUENCE [LARGE SCALE GENOMIC DNA]</scope>
    <source>
        <strain evidence="5 6">AJA232-27</strain>
    </source>
</reference>
<sequence length="412" mass="45636">MIMQTFADAMPSLYAGRLPTPDNIRSLRHHQQCRIRILFASAMIATSSIPMMGDAYYMPTSRRLRARRSTAPVSFSNFEVQKSTSTPYGVHNSHYVHGIDSSDGDPMFASMLPDAHSKAHPALYSISRSTSNPEEGVGRAVFVNGREERRAKLHTELSKLGIDGNEIENHPERFGTAAIRTYNSFLLPKSAGALAVAESPTRPRVVANNFSFLVREFKADQERWLRNVDQNRSKEPKGVTSENGKHPITIILDNIRSAHNVGNILRLAEAAQIDSVRLCGMTPRPPHPKVLKTAMGAAEYVSLGDDDGEDTSSTINTVLDLRSKGIKVIGVETTENATSYWDTPIQNDDDTSSSVAYVFGNELIGVDVQVLRECDEIICLPTYGTKNSLNVATCVGIIVWDRLRYLDRVERK</sequence>
<dbReference type="GO" id="GO:0008168">
    <property type="term" value="F:methyltransferase activity"/>
    <property type="evidence" value="ECO:0007669"/>
    <property type="project" value="UniProtKB-KW"/>
</dbReference>
<dbReference type="Pfam" id="PF00588">
    <property type="entry name" value="SpoU_methylase"/>
    <property type="match status" value="1"/>
</dbReference>
<keyword evidence="3" id="KW-0812">Transmembrane</keyword>
<evidence type="ECO:0000259" key="4">
    <source>
        <dbReference type="Pfam" id="PF00588"/>
    </source>
</evidence>
<dbReference type="SUPFAM" id="SSF75217">
    <property type="entry name" value="alpha/beta knot"/>
    <property type="match status" value="1"/>
</dbReference>
<feature type="domain" description="tRNA/rRNA methyltransferase SpoU type" evidence="4">
    <location>
        <begin position="248"/>
        <end position="399"/>
    </location>
</feature>
<keyword evidence="3" id="KW-1133">Transmembrane helix</keyword>
<organism evidence="5 6">
    <name type="scientific">Discostella pseudostelligera</name>
    <dbReference type="NCBI Taxonomy" id="259834"/>
    <lineage>
        <taxon>Eukaryota</taxon>
        <taxon>Sar</taxon>
        <taxon>Stramenopiles</taxon>
        <taxon>Ochrophyta</taxon>
        <taxon>Bacillariophyta</taxon>
        <taxon>Coscinodiscophyceae</taxon>
        <taxon>Thalassiosirophycidae</taxon>
        <taxon>Stephanodiscales</taxon>
        <taxon>Stephanodiscaceae</taxon>
        <taxon>Discostella</taxon>
    </lineage>
</organism>